<dbReference type="InterPro" id="IPR001623">
    <property type="entry name" value="DnaJ_domain"/>
</dbReference>
<keyword evidence="1" id="KW-0812">Transmembrane</keyword>
<dbReference type="GO" id="GO:0009535">
    <property type="term" value="C:chloroplast thylakoid membrane"/>
    <property type="evidence" value="ECO:0007669"/>
    <property type="project" value="InterPro"/>
</dbReference>
<organism evidence="3">
    <name type="scientific">Melianthus villosus</name>
    <dbReference type="NCBI Taxonomy" id="377280"/>
    <lineage>
        <taxon>Eukaryota</taxon>
        <taxon>Viridiplantae</taxon>
        <taxon>Streptophyta</taxon>
        <taxon>Embryophyta</taxon>
        <taxon>Tracheophyta</taxon>
        <taxon>Spermatophyta</taxon>
        <taxon>Magnoliopsida</taxon>
        <taxon>eudicotyledons</taxon>
        <taxon>Gunneridae</taxon>
        <taxon>Pentapetalae</taxon>
        <taxon>rosids</taxon>
        <taxon>malvids</taxon>
        <taxon>Geraniales</taxon>
        <taxon>Francoaceae</taxon>
        <taxon>Melianthus</taxon>
    </lineage>
</organism>
<protein>
    <submittedName>
        <fullName evidence="3">Chaperone DnaJ-domain superfamily protein</fullName>
    </submittedName>
</protein>
<proteinExistence type="evidence at transcript level"/>
<dbReference type="EMBL" id="KM593458">
    <property type="protein sequence ID" value="AKG63631.1"/>
    <property type="molecule type" value="mRNA"/>
</dbReference>
<dbReference type="InterPro" id="IPR036869">
    <property type="entry name" value="J_dom_sf"/>
</dbReference>
<evidence type="ECO:0000259" key="2">
    <source>
        <dbReference type="PROSITE" id="PS50076"/>
    </source>
</evidence>
<sequence>MAVSSTIATAHLSPRIISLPVQKIGSIFPNSIKFVLKPRRLSIINSTDVPTEATATTTTTDADPETSIEAPQGSAASLITALNVERALRGIPITDVDHYGRLGLKRGCTYEQVTVAYRNKVEIIKNEELGQEEVSSKLELLKESYSILSSEQERRLYDWSLARSEGPDKYVSPFEVEKAKPWLESPPPQEAEDVRPTRLVGYFLLGWFVLSCIVSIALSR</sequence>
<dbReference type="AlphaFoldDB" id="A0A0F7H007"/>
<feature type="domain" description="J" evidence="2">
    <location>
        <begin position="97"/>
        <end position="161"/>
    </location>
</feature>
<keyword evidence="1" id="KW-1133">Transmembrane helix</keyword>
<dbReference type="SUPFAM" id="SSF46565">
    <property type="entry name" value="Chaperone J-domain"/>
    <property type="match status" value="1"/>
</dbReference>
<reference evidence="3" key="1">
    <citation type="journal article" date="2015" name="BMC Plant Biol.">
        <title>NDH expression marks major transitions in plant evolution and reveals coordinate intracellular gene loss.</title>
        <authorList>
            <person name="Ruhlman T.A."/>
            <person name="Chang W.J."/>
            <person name="Chen J.J."/>
            <person name="Huang Y.T."/>
            <person name="Chan M.T."/>
            <person name="Zhang J."/>
            <person name="Liao D.C."/>
            <person name="Blazier J.C."/>
            <person name="Jin X."/>
            <person name="Shih M.C."/>
            <person name="Jansen R.K."/>
            <person name="Lin C.S."/>
        </authorList>
    </citation>
    <scope>NUCLEOTIDE SEQUENCE</scope>
</reference>
<feature type="transmembrane region" description="Helical" evidence="1">
    <location>
        <begin position="199"/>
        <end position="218"/>
    </location>
</feature>
<dbReference type="PROSITE" id="PS50076">
    <property type="entry name" value="DNAJ_2"/>
    <property type="match status" value="1"/>
</dbReference>
<name>A0A0F7H007_9ROSI</name>
<dbReference type="GO" id="GO:0010598">
    <property type="term" value="C:NAD(P)H dehydrogenase complex (plastoquinone)"/>
    <property type="evidence" value="ECO:0007669"/>
    <property type="project" value="InterPro"/>
</dbReference>
<dbReference type="FunFam" id="1.10.287.110:FF:000080">
    <property type="entry name" value="NAD(P)H-quinone oxidoreductase subunit U chloroplastic"/>
    <property type="match status" value="1"/>
</dbReference>
<evidence type="ECO:0000313" key="3">
    <source>
        <dbReference type="EMBL" id="AKG63631.1"/>
    </source>
</evidence>
<dbReference type="Pfam" id="PF00226">
    <property type="entry name" value="DnaJ"/>
    <property type="match status" value="1"/>
</dbReference>
<dbReference type="Gene3D" id="1.10.287.110">
    <property type="entry name" value="DnaJ domain"/>
    <property type="match status" value="1"/>
</dbReference>
<keyword evidence="1" id="KW-0472">Membrane</keyword>
<dbReference type="PANTHER" id="PTHR47726:SF1">
    <property type="entry name" value="NAD(P)H-QUINONE OXIDOREDUCTASE SUBUNIT U, CHLOROPLASTIC"/>
    <property type="match status" value="1"/>
</dbReference>
<evidence type="ECO:0000256" key="1">
    <source>
        <dbReference type="SAM" id="Phobius"/>
    </source>
</evidence>
<dbReference type="PANTHER" id="PTHR47726">
    <property type="entry name" value="NAD(P)H-QUINONE OXIDOREDUCTASE SUBUNIT U, CHLOROPLASTIC"/>
    <property type="match status" value="1"/>
</dbReference>
<dbReference type="InterPro" id="IPR044199">
    <property type="entry name" value="NdhU_chloroplastic"/>
</dbReference>
<gene>
    <name evidence="3" type="primary">PnsB1</name>
</gene>
<accession>A0A0F7H007</accession>